<keyword evidence="1" id="KW-0808">Transferase</keyword>
<dbReference type="Proteomes" id="UP000003614">
    <property type="component" value="Unassembled WGS sequence"/>
</dbReference>
<proteinExistence type="predicted"/>
<evidence type="ECO:0000313" key="1">
    <source>
        <dbReference type="EMBL" id="EDZ02477.1"/>
    </source>
</evidence>
<protein>
    <submittedName>
        <fullName evidence="1">Mannosyl transferase</fullName>
    </submittedName>
</protein>
<accession>A0A6C8EZ49</accession>
<comment type="caution">
    <text evidence="1">The sequence shown here is derived from an EMBL/GenBank/DDBJ whole genome shotgun (WGS) entry which is preliminary data.</text>
</comment>
<reference evidence="1 2" key="1">
    <citation type="journal article" date="2011" name="J. Bacteriol.">
        <title>Comparative genomics of 28 Salmonella enterica isolates: evidence for CRISPR-mediated adaptive sublineage evolution.</title>
        <authorList>
            <person name="Fricke W.F."/>
            <person name="Mammel M.K."/>
            <person name="McDermott P.F."/>
            <person name="Tartera C."/>
            <person name="White D.G."/>
            <person name="Leclerc J.E."/>
            <person name="Ravel J."/>
            <person name="Cebula T.A."/>
        </authorList>
    </citation>
    <scope>NUCLEOTIDE SEQUENCE [LARGE SCALE GENOMIC DNA]</scope>
    <source>
        <strain evidence="1 2">SL491</strain>
    </source>
</reference>
<organism evidence="1 2">
    <name type="scientific">Salmonella virchow (strain SL491)</name>
    <dbReference type="NCBI Taxonomy" id="465517"/>
    <lineage>
        <taxon>Bacteria</taxon>
        <taxon>Pseudomonadati</taxon>
        <taxon>Pseudomonadota</taxon>
        <taxon>Gammaproteobacteria</taxon>
        <taxon>Enterobacterales</taxon>
        <taxon>Enterobacteriaceae</taxon>
        <taxon>Salmonella</taxon>
    </lineage>
</organism>
<name>A0A6C8EZ49_SALV4</name>
<gene>
    <name evidence="1" type="ORF">SeV_B2986</name>
</gene>
<dbReference type="AlphaFoldDB" id="A0A6C8EZ49"/>
<evidence type="ECO:0000313" key="2">
    <source>
        <dbReference type="Proteomes" id="UP000003614"/>
    </source>
</evidence>
<dbReference type="Gene3D" id="3.40.50.2000">
    <property type="entry name" value="Glycogen Phosphorylase B"/>
    <property type="match status" value="1"/>
</dbReference>
<dbReference type="GO" id="GO:0016740">
    <property type="term" value="F:transferase activity"/>
    <property type="evidence" value="ECO:0007669"/>
    <property type="project" value="UniProtKB-KW"/>
</dbReference>
<sequence>MKFLNPNSSFYMEKSKILILTPRFPYPVVGGDRLRIYRICKELSKYYTLDLLSLCDSIEDLNFIVKNDHVFDKIFRIYHPKIKSYFNVLKALPGRKPLQIAYYKNTEFENKLNEIIGNYDLTLSHLIRVGDYTLNKPGLHILEMTDAISLNYSRIKKEAPKNSLKSIIYSIEQERLLKYEKEVYGRYSLISLISEVDKKFLFGNRNDNILVCNNGVDLEDYPFTKRVIENTNIINLIFIGNLCSFQNFDGVKWFVKNILPSINKNNNGKKYIFHILGKINKSDKLYLQGFENVVVSGSVTNMADAAKIGHIGICPVRFGAGVQNKILEYMALGLPTITSRMGYEGIEANIGEEILIADNSDEYLKSLETLSENSVYQMIAKNARNFVAEKFNWSTRLSVLVKNIERLTGK</sequence>
<dbReference type="SUPFAM" id="SSF53756">
    <property type="entry name" value="UDP-Glycosyltransferase/glycogen phosphorylase"/>
    <property type="match status" value="1"/>
</dbReference>
<dbReference type="EMBL" id="ABFH02000001">
    <property type="protein sequence ID" value="EDZ02477.1"/>
    <property type="molecule type" value="Genomic_DNA"/>
</dbReference>
<dbReference type="Pfam" id="PF13692">
    <property type="entry name" value="Glyco_trans_1_4"/>
    <property type="match status" value="1"/>
</dbReference>